<feature type="chain" id="PRO_5040970620" evidence="2">
    <location>
        <begin position="37"/>
        <end position="582"/>
    </location>
</feature>
<dbReference type="PANTHER" id="PTHR46580:SF4">
    <property type="entry name" value="ATP_GTP-BINDING PROTEIN"/>
    <property type="match status" value="1"/>
</dbReference>
<proteinExistence type="predicted"/>
<evidence type="ECO:0000256" key="1">
    <source>
        <dbReference type="ARBA" id="ARBA00022729"/>
    </source>
</evidence>
<dbReference type="PANTHER" id="PTHR46580">
    <property type="entry name" value="SENSOR KINASE-RELATED"/>
    <property type="match status" value="1"/>
</dbReference>
<evidence type="ECO:0000256" key="2">
    <source>
        <dbReference type="SAM" id="SignalP"/>
    </source>
</evidence>
<name>A0A9W4DW61_9ACTN</name>
<dbReference type="EMBL" id="CAJSLV010000059">
    <property type="protein sequence ID" value="CAG6395025.1"/>
    <property type="molecule type" value="Genomic_DNA"/>
</dbReference>
<dbReference type="GO" id="GO:0008745">
    <property type="term" value="F:N-acetylmuramoyl-L-alanine amidase activity"/>
    <property type="evidence" value="ECO:0007669"/>
    <property type="project" value="UniProtKB-EC"/>
</dbReference>
<gene>
    <name evidence="3" type="ORF">SCOCK_30258</name>
</gene>
<protein>
    <submittedName>
        <fullName evidence="3">N-acetylmuramoyl-L-alanine amidase</fullName>
        <ecNumber evidence="3">3.5.1.28</ecNumber>
    </submittedName>
</protein>
<dbReference type="SUPFAM" id="SSF69318">
    <property type="entry name" value="Integrin alpha N-terminal domain"/>
    <property type="match status" value="1"/>
</dbReference>
<dbReference type="Pfam" id="PF13517">
    <property type="entry name" value="FG-GAP_3"/>
    <property type="match status" value="2"/>
</dbReference>
<sequence>MRTGIILRRCVSVGAVAAVLALGGVVGAGYASTAQAAEPQQRIVYTESSTIDGVLTYSLVSMNADGTDRRTLVPTGEGLPQATYDSPVFSPDGRHLAFISEDGFGDIWVANPDGSAARPVAMDVQDPDGWVTQLAWGANSDMLYLGFQSKPGHDRLRLMKVQLDGSGLGYVLPDQPNVYDGQPSVAPNGTLAFLHGGTIEVYDPRQGGTPTPLTSGLQPAYSPDGTKLAFTRQASNGFQVFVRDLASGKETQITDDPSGVASPSWSPDGSKLAYLAGGTTMRLTVHSATAAGGAGTAITTGGVQGEGIPAWVIPVRSPGPGADLTGDGKPDLVARDSSGTLWLYKGTGSATGPYAARTKVGSGWNTFNSLVSAGDLTGDAKPDLVARDASGTLWLYKGTGNATSPYNAARTKIGTGWNTFNSLTAAGDLTGDGRQDLVARDASGVLWLYKGTGNATSPYNAARTRIGSGWNTYNRLNGAGDLTGDGKQDLVARDASGTLWLYKGTGNATGPYATRTRIGTGWNTFNSLTSTGDLTGDGKPDLVARDASGTLWLYKGTGNATSPYNAARTRIGSGWNTYSVLC</sequence>
<dbReference type="Gene3D" id="2.120.10.30">
    <property type="entry name" value="TolB, C-terminal domain"/>
    <property type="match status" value="2"/>
</dbReference>
<dbReference type="Gene3D" id="2.115.10.10">
    <property type="entry name" value="Tachylectin 2"/>
    <property type="match status" value="1"/>
</dbReference>
<keyword evidence="4" id="KW-1185">Reference proteome</keyword>
<dbReference type="InterPro" id="IPR011659">
    <property type="entry name" value="WD40"/>
</dbReference>
<reference evidence="3" key="1">
    <citation type="submission" date="2021-05" db="EMBL/GenBank/DDBJ databases">
        <authorList>
            <person name="Arsene-Ploetze F."/>
        </authorList>
    </citation>
    <scope>NUCLEOTIDE SEQUENCE</scope>
    <source>
        <strain evidence="3">DSM 42138</strain>
    </source>
</reference>
<dbReference type="SUPFAM" id="SSF69304">
    <property type="entry name" value="Tricorn protease N-terminal domain"/>
    <property type="match status" value="1"/>
</dbReference>
<keyword evidence="1 2" id="KW-0732">Signal</keyword>
<keyword evidence="3" id="KW-0378">Hydrolase</keyword>
<dbReference type="InterPro" id="IPR013517">
    <property type="entry name" value="FG-GAP"/>
</dbReference>
<dbReference type="InterPro" id="IPR011042">
    <property type="entry name" value="6-blade_b-propeller_TolB-like"/>
</dbReference>
<feature type="signal peptide" evidence="2">
    <location>
        <begin position="1"/>
        <end position="36"/>
    </location>
</feature>
<evidence type="ECO:0000313" key="4">
    <source>
        <dbReference type="Proteomes" id="UP001152519"/>
    </source>
</evidence>
<accession>A0A9W4DW61</accession>
<comment type="caution">
    <text evidence="3">The sequence shown here is derived from an EMBL/GenBank/DDBJ whole genome shotgun (WGS) entry which is preliminary data.</text>
</comment>
<dbReference type="AlphaFoldDB" id="A0A9W4DW61"/>
<evidence type="ECO:0000313" key="3">
    <source>
        <dbReference type="EMBL" id="CAG6395025.1"/>
    </source>
</evidence>
<dbReference type="InterPro" id="IPR028994">
    <property type="entry name" value="Integrin_alpha_N"/>
</dbReference>
<dbReference type="Pfam" id="PF07676">
    <property type="entry name" value="PD40"/>
    <property type="match status" value="3"/>
</dbReference>
<organism evidence="3 4">
    <name type="scientific">Actinacidiphila cocklensis</name>
    <dbReference type="NCBI Taxonomy" id="887465"/>
    <lineage>
        <taxon>Bacteria</taxon>
        <taxon>Bacillati</taxon>
        <taxon>Actinomycetota</taxon>
        <taxon>Actinomycetes</taxon>
        <taxon>Kitasatosporales</taxon>
        <taxon>Streptomycetaceae</taxon>
        <taxon>Actinacidiphila</taxon>
    </lineage>
</organism>
<dbReference type="EC" id="3.5.1.28" evidence="3"/>
<dbReference type="Proteomes" id="UP001152519">
    <property type="component" value="Unassembled WGS sequence"/>
</dbReference>